<comment type="similarity">
    <text evidence="1">Belongs to the LysR transcriptional regulatory family.</text>
</comment>
<dbReference type="SUPFAM" id="SSF53850">
    <property type="entry name" value="Periplasmic binding protein-like II"/>
    <property type="match status" value="1"/>
</dbReference>
<keyword evidence="3 6" id="KW-0238">DNA-binding</keyword>
<comment type="caution">
    <text evidence="6">The sequence shown here is derived from an EMBL/GenBank/DDBJ whole genome shotgun (WGS) entry which is preliminary data.</text>
</comment>
<dbReference type="InterPro" id="IPR036388">
    <property type="entry name" value="WH-like_DNA-bd_sf"/>
</dbReference>
<sequence>MLPDVSTLSQSRAITLEHLRAFTVVAHCRSFQKAGVKLCRSQSAVTQAVKRLEAQLNCTLLYRSHGHVAGLTPEGERILPEIVDVLLRLEHVIQAGRRPELKGRIQVGIPPSFSAVELQGAVARLLALNPGLQIGIISDMSSDLEQMLAEGSLDVALINQYRFDDGTLPQGMFQELCRQPLLWLCNAQKVVNHAGEIPLLTYSAGSPWRTAAVDALDQAGLAYNFAYVSASYESLCSSLLAGFGVTVLPGWDIDERFCIVDGSYGLPTLPVVRTVLKSRSQSTVVQQFCDFIAGLPFFVRAREHSP</sequence>
<keyword evidence="2" id="KW-0805">Transcription regulation</keyword>
<dbReference type="InterPro" id="IPR000847">
    <property type="entry name" value="LysR_HTH_N"/>
</dbReference>
<evidence type="ECO:0000313" key="7">
    <source>
        <dbReference type="Proteomes" id="UP000539075"/>
    </source>
</evidence>
<evidence type="ECO:0000313" key="6">
    <source>
        <dbReference type="EMBL" id="MBB5143097.1"/>
    </source>
</evidence>
<evidence type="ECO:0000256" key="4">
    <source>
        <dbReference type="ARBA" id="ARBA00023163"/>
    </source>
</evidence>
<dbReference type="InterPro" id="IPR005119">
    <property type="entry name" value="LysR_subst-bd"/>
</dbReference>
<reference evidence="6 7" key="1">
    <citation type="submission" date="2020-08" db="EMBL/GenBank/DDBJ databases">
        <title>Genomic Encyclopedia of Type Strains, Phase IV (KMG-IV): sequencing the most valuable type-strain genomes for metagenomic binning, comparative biology and taxonomic classification.</title>
        <authorList>
            <person name="Goeker M."/>
        </authorList>
    </citation>
    <scope>NUCLEOTIDE SEQUENCE [LARGE SCALE GENOMIC DNA]</scope>
    <source>
        <strain evidence="6 7">DSM 11275</strain>
    </source>
</reference>
<feature type="domain" description="HTH lysR-type" evidence="5">
    <location>
        <begin position="14"/>
        <end position="71"/>
    </location>
</feature>
<proteinExistence type="inferred from homology"/>
<evidence type="ECO:0000256" key="3">
    <source>
        <dbReference type="ARBA" id="ARBA00023125"/>
    </source>
</evidence>
<dbReference type="AlphaFoldDB" id="A0A7W8C292"/>
<accession>A0A7W8C292</accession>
<evidence type="ECO:0000259" key="5">
    <source>
        <dbReference type="PROSITE" id="PS50931"/>
    </source>
</evidence>
<dbReference type="GO" id="GO:0000976">
    <property type="term" value="F:transcription cis-regulatory region binding"/>
    <property type="evidence" value="ECO:0007669"/>
    <property type="project" value="TreeGrafter"/>
</dbReference>
<dbReference type="RefSeq" id="WP_183718464.1">
    <property type="nucleotide sequence ID" value="NZ_JACHGO010000003.1"/>
</dbReference>
<dbReference type="Proteomes" id="UP000539075">
    <property type="component" value="Unassembled WGS sequence"/>
</dbReference>
<dbReference type="Pfam" id="PF00126">
    <property type="entry name" value="HTH_1"/>
    <property type="match status" value="1"/>
</dbReference>
<dbReference type="PANTHER" id="PTHR30126">
    <property type="entry name" value="HTH-TYPE TRANSCRIPTIONAL REGULATOR"/>
    <property type="match status" value="1"/>
</dbReference>
<name>A0A7W8C292_9BACT</name>
<organism evidence="6 7">
    <name type="scientific">Desulfovibrio intestinalis</name>
    <dbReference type="NCBI Taxonomy" id="58621"/>
    <lineage>
        <taxon>Bacteria</taxon>
        <taxon>Pseudomonadati</taxon>
        <taxon>Thermodesulfobacteriota</taxon>
        <taxon>Desulfovibrionia</taxon>
        <taxon>Desulfovibrionales</taxon>
        <taxon>Desulfovibrionaceae</taxon>
        <taxon>Desulfovibrio</taxon>
    </lineage>
</organism>
<keyword evidence="4" id="KW-0804">Transcription</keyword>
<dbReference type="Gene3D" id="1.10.10.10">
    <property type="entry name" value="Winged helix-like DNA-binding domain superfamily/Winged helix DNA-binding domain"/>
    <property type="match status" value="1"/>
</dbReference>
<dbReference type="Pfam" id="PF03466">
    <property type="entry name" value="LysR_substrate"/>
    <property type="match status" value="1"/>
</dbReference>
<dbReference type="PROSITE" id="PS50931">
    <property type="entry name" value="HTH_LYSR"/>
    <property type="match status" value="1"/>
</dbReference>
<dbReference type="InterPro" id="IPR036390">
    <property type="entry name" value="WH_DNA-bd_sf"/>
</dbReference>
<evidence type="ECO:0000256" key="2">
    <source>
        <dbReference type="ARBA" id="ARBA00023015"/>
    </source>
</evidence>
<dbReference type="PANTHER" id="PTHR30126:SF40">
    <property type="entry name" value="HTH-TYPE TRANSCRIPTIONAL REGULATOR GLTR"/>
    <property type="match status" value="1"/>
</dbReference>
<evidence type="ECO:0000256" key="1">
    <source>
        <dbReference type="ARBA" id="ARBA00009437"/>
    </source>
</evidence>
<dbReference type="SUPFAM" id="SSF46785">
    <property type="entry name" value="Winged helix' DNA-binding domain"/>
    <property type="match status" value="1"/>
</dbReference>
<dbReference type="GO" id="GO:0003700">
    <property type="term" value="F:DNA-binding transcription factor activity"/>
    <property type="evidence" value="ECO:0007669"/>
    <property type="project" value="InterPro"/>
</dbReference>
<dbReference type="Gene3D" id="3.40.190.10">
    <property type="entry name" value="Periplasmic binding protein-like II"/>
    <property type="match status" value="2"/>
</dbReference>
<protein>
    <submittedName>
        <fullName evidence="6">DNA-binding transcriptional LysR family regulator</fullName>
    </submittedName>
</protein>
<gene>
    <name evidence="6" type="ORF">HNQ38_001185</name>
</gene>
<dbReference type="EMBL" id="JACHGO010000003">
    <property type="protein sequence ID" value="MBB5143097.1"/>
    <property type="molecule type" value="Genomic_DNA"/>
</dbReference>
<keyword evidence="7" id="KW-1185">Reference proteome</keyword>